<reference evidence="14" key="2">
    <citation type="journal article" date="2021" name="PeerJ">
        <title>Extensive microbial diversity within the chicken gut microbiome revealed by metagenomics and culture.</title>
        <authorList>
            <person name="Gilroy R."/>
            <person name="Ravi A."/>
            <person name="Getino M."/>
            <person name="Pursley I."/>
            <person name="Horton D.L."/>
            <person name="Alikhan N.F."/>
            <person name="Baker D."/>
            <person name="Gharbi K."/>
            <person name="Hall N."/>
            <person name="Watson M."/>
            <person name="Adriaenssens E.M."/>
            <person name="Foster-Nyarko E."/>
            <person name="Jarju S."/>
            <person name="Secka A."/>
            <person name="Antonio M."/>
            <person name="Oren A."/>
            <person name="Chaudhuri R.R."/>
            <person name="La Ragione R."/>
            <person name="Hildebrand F."/>
            <person name="Pallen M.J."/>
        </authorList>
    </citation>
    <scope>NUCLEOTIDE SEQUENCE</scope>
    <source>
        <strain evidence="14">ChiSjej4B22-8349</strain>
    </source>
</reference>
<feature type="coiled-coil region" evidence="11">
    <location>
        <begin position="671"/>
        <end position="698"/>
    </location>
</feature>
<feature type="domain" description="Penicillin-binding protein dimerisation" evidence="13">
    <location>
        <begin position="53"/>
        <end position="226"/>
    </location>
</feature>
<dbReference type="Gene3D" id="3.30.450.330">
    <property type="match status" value="1"/>
</dbReference>
<dbReference type="SUPFAM" id="SSF56601">
    <property type="entry name" value="beta-lactamase/transpeptidase-like"/>
    <property type="match status" value="2"/>
</dbReference>
<evidence type="ECO:0000256" key="1">
    <source>
        <dbReference type="ARBA" id="ARBA00004167"/>
    </source>
</evidence>
<feature type="domain" description="Penicillin-binding protein transpeptidase" evidence="12">
    <location>
        <begin position="285"/>
        <end position="468"/>
    </location>
</feature>
<evidence type="ECO:0000313" key="15">
    <source>
        <dbReference type="Proteomes" id="UP000824130"/>
    </source>
</evidence>
<dbReference type="InterPro" id="IPR012338">
    <property type="entry name" value="Beta-lactam/transpept-like"/>
</dbReference>
<dbReference type="InterPro" id="IPR005311">
    <property type="entry name" value="PBP_dimer"/>
</dbReference>
<dbReference type="Pfam" id="PF03717">
    <property type="entry name" value="PBP_dimer"/>
    <property type="match status" value="1"/>
</dbReference>
<evidence type="ECO:0000256" key="9">
    <source>
        <dbReference type="ARBA" id="ARBA00023136"/>
    </source>
</evidence>
<keyword evidence="11" id="KW-0175">Coiled coil</keyword>
<evidence type="ECO:0000256" key="8">
    <source>
        <dbReference type="ARBA" id="ARBA00022989"/>
    </source>
</evidence>
<dbReference type="PANTHER" id="PTHR30627">
    <property type="entry name" value="PEPTIDOGLYCAN D,D-TRANSPEPTIDASE"/>
    <property type="match status" value="1"/>
</dbReference>
<proteinExistence type="inferred from homology"/>
<keyword evidence="10" id="KW-0961">Cell wall biogenesis/degradation</keyword>
<evidence type="ECO:0000256" key="11">
    <source>
        <dbReference type="SAM" id="Coils"/>
    </source>
</evidence>
<dbReference type="EMBL" id="DVOB01000153">
    <property type="protein sequence ID" value="HIU96467.1"/>
    <property type="molecule type" value="Genomic_DNA"/>
</dbReference>
<keyword evidence="4" id="KW-1003">Cell membrane</keyword>
<dbReference type="Proteomes" id="UP000824130">
    <property type="component" value="Unassembled WGS sequence"/>
</dbReference>
<comment type="similarity">
    <text evidence="3">Belongs to the transpeptidase family.</text>
</comment>
<dbReference type="AlphaFoldDB" id="A0A9D1N7A1"/>
<keyword evidence="6" id="KW-0133">Cell shape</keyword>
<feature type="domain" description="Penicillin-binding protein transpeptidase" evidence="12">
    <location>
        <begin position="549"/>
        <end position="660"/>
    </location>
</feature>
<dbReference type="Gene3D" id="3.90.1310.10">
    <property type="entry name" value="Penicillin-binding protein 2a (Domain 2)"/>
    <property type="match status" value="1"/>
</dbReference>
<dbReference type="PANTHER" id="PTHR30627:SF2">
    <property type="entry name" value="PEPTIDOGLYCAN D,D-TRANSPEPTIDASE MRDA"/>
    <property type="match status" value="1"/>
</dbReference>
<dbReference type="Pfam" id="PF00905">
    <property type="entry name" value="Transpeptidase"/>
    <property type="match status" value="3"/>
</dbReference>
<evidence type="ECO:0000256" key="5">
    <source>
        <dbReference type="ARBA" id="ARBA00022692"/>
    </source>
</evidence>
<evidence type="ECO:0000259" key="12">
    <source>
        <dbReference type="Pfam" id="PF00905"/>
    </source>
</evidence>
<evidence type="ECO:0000259" key="13">
    <source>
        <dbReference type="Pfam" id="PF03717"/>
    </source>
</evidence>
<gene>
    <name evidence="14" type="ORF">IAD25_07175</name>
</gene>
<dbReference type="GO" id="GO:0071972">
    <property type="term" value="F:peptidoglycan L,D-transpeptidase activity"/>
    <property type="evidence" value="ECO:0007669"/>
    <property type="project" value="TreeGrafter"/>
</dbReference>
<evidence type="ECO:0000256" key="6">
    <source>
        <dbReference type="ARBA" id="ARBA00022960"/>
    </source>
</evidence>
<evidence type="ECO:0000256" key="4">
    <source>
        <dbReference type="ARBA" id="ARBA00022475"/>
    </source>
</evidence>
<dbReference type="GO" id="GO:0008658">
    <property type="term" value="F:penicillin binding"/>
    <property type="evidence" value="ECO:0007669"/>
    <property type="project" value="InterPro"/>
</dbReference>
<comment type="subcellular location">
    <subcellularLocation>
        <location evidence="2">Cell membrane</location>
    </subcellularLocation>
    <subcellularLocation>
        <location evidence="1">Membrane</location>
        <topology evidence="1">Single-pass membrane protein</topology>
    </subcellularLocation>
</comment>
<dbReference type="InterPro" id="IPR001460">
    <property type="entry name" value="PCN-bd_Tpept"/>
</dbReference>
<evidence type="ECO:0000256" key="10">
    <source>
        <dbReference type="ARBA" id="ARBA00023316"/>
    </source>
</evidence>
<dbReference type="GO" id="GO:0005886">
    <property type="term" value="C:plasma membrane"/>
    <property type="evidence" value="ECO:0007669"/>
    <property type="project" value="UniProtKB-SubCell"/>
</dbReference>
<dbReference type="GO" id="GO:0071555">
    <property type="term" value="P:cell wall organization"/>
    <property type="evidence" value="ECO:0007669"/>
    <property type="project" value="UniProtKB-KW"/>
</dbReference>
<dbReference type="GO" id="GO:0008360">
    <property type="term" value="P:regulation of cell shape"/>
    <property type="evidence" value="ECO:0007669"/>
    <property type="project" value="UniProtKB-KW"/>
</dbReference>
<dbReference type="Gene3D" id="3.40.710.10">
    <property type="entry name" value="DD-peptidase/beta-lactamase superfamily"/>
    <property type="match status" value="1"/>
</dbReference>
<dbReference type="SUPFAM" id="SSF56519">
    <property type="entry name" value="Penicillin binding protein dimerisation domain"/>
    <property type="match status" value="1"/>
</dbReference>
<reference evidence="14" key="1">
    <citation type="submission" date="2020-10" db="EMBL/GenBank/DDBJ databases">
        <authorList>
            <person name="Gilroy R."/>
        </authorList>
    </citation>
    <scope>NUCLEOTIDE SEQUENCE</scope>
    <source>
        <strain evidence="14">ChiSjej4B22-8349</strain>
    </source>
</reference>
<dbReference type="InterPro" id="IPR036138">
    <property type="entry name" value="PBP_dimer_sf"/>
</dbReference>
<keyword evidence="8" id="KW-1133">Transmembrane helix</keyword>
<evidence type="ECO:0000256" key="7">
    <source>
        <dbReference type="ARBA" id="ARBA00022984"/>
    </source>
</evidence>
<organism evidence="14 15">
    <name type="scientific">Candidatus Allocopromorpha excrementipullorum</name>
    <dbReference type="NCBI Taxonomy" id="2840743"/>
    <lineage>
        <taxon>Bacteria</taxon>
        <taxon>Bacillati</taxon>
        <taxon>Bacillota</taxon>
        <taxon>Clostridia</taxon>
        <taxon>Eubacteriales</taxon>
        <taxon>Eubacteriaceae</taxon>
        <taxon>Eubacteriaceae incertae sedis</taxon>
        <taxon>Candidatus Allocopromorpha</taxon>
    </lineage>
</organism>
<sequence>MKGERKSKHSLMSIFMAAAGLVLVSRLFVLTVAEAGKWRSAVEDMSVRAVYETAPRGDILDRNGDIIATSRKVYSVEMNGTEEEPLETAAAVMTLLEEAGEDVEVTLDEVRQAVEDGRCNAYTPLTLSEDVSEETAGLIEKGGYAGITVTVDHVREYPNGALASHILGYMGRITAGEEEEFVDERGYRKDALIGKDGVEKVYEEQLKGCDGVTRFRVDASGNVEDVISESKAEKGQDLTLTIDARLQKVTEDALEQAVVKASEGGTFESDYGEVIMSYAENAASGAAVALDVDTGEVLAMASYPDFDPNDFATGISEEKWEALQQENPYDPMSPAPLYNTATMTAVQPGSAFKPVTALAAMSCGLDEKRYLYDDGAVTLGGRSYGCSLWNDTGQTHGYVSLKEAMKVSCNYYFYDIASGEDLASGKGLGYDETMDNDMITKYAKMLGLGEKTGIEISESAGSTPSEKLKAEGIKNSLRNYLLAEEESYFIKSTLKNRKKTRKNIEKIVKLADKDLTLDEIIGKLTKENFIRKDKADELASVCKYTYFGQMEWTKGDTFNIAIGQGDNAYTTLQMANYMASLANGGSRNDVTLTAGGKAVGKRSEMIETVDEDDVKCVIEAMTGVTEDQDGSLYSQFASFPYTVAAKTGTAQRAGKKSDEDEREYLKRHLHLIASDVTMEQVEEEAERLKDEYPDIYEEDSAALRRAVINESGMEITSEDIDRYKEDYDSFAWTVALAPADEPQIAVAVMLVQGKTSSNAAPVAREIIGKYGEILEWEKSS</sequence>
<accession>A0A9D1N7A1</accession>
<name>A0A9D1N7A1_9FIRM</name>
<dbReference type="GO" id="GO:0009252">
    <property type="term" value="P:peptidoglycan biosynthetic process"/>
    <property type="evidence" value="ECO:0007669"/>
    <property type="project" value="UniProtKB-KW"/>
</dbReference>
<evidence type="ECO:0008006" key="16">
    <source>
        <dbReference type="Google" id="ProtNLM"/>
    </source>
</evidence>
<dbReference type="InterPro" id="IPR050515">
    <property type="entry name" value="Beta-lactam/transpept"/>
</dbReference>
<feature type="domain" description="Penicillin-binding protein transpeptidase" evidence="12">
    <location>
        <begin position="716"/>
        <end position="767"/>
    </location>
</feature>
<evidence type="ECO:0000313" key="14">
    <source>
        <dbReference type="EMBL" id="HIU96467.1"/>
    </source>
</evidence>
<keyword evidence="7" id="KW-0573">Peptidoglycan synthesis</keyword>
<evidence type="ECO:0000256" key="3">
    <source>
        <dbReference type="ARBA" id="ARBA00007171"/>
    </source>
</evidence>
<keyword evidence="9" id="KW-0472">Membrane</keyword>
<comment type="caution">
    <text evidence="14">The sequence shown here is derived from an EMBL/GenBank/DDBJ whole genome shotgun (WGS) entry which is preliminary data.</text>
</comment>
<keyword evidence="5" id="KW-0812">Transmembrane</keyword>
<dbReference type="Gene3D" id="3.30.1390.30">
    <property type="entry name" value="Penicillin-binding protein 2a, domain 3"/>
    <property type="match status" value="1"/>
</dbReference>
<evidence type="ECO:0000256" key="2">
    <source>
        <dbReference type="ARBA" id="ARBA00004236"/>
    </source>
</evidence>
<protein>
    <recommendedName>
        <fullName evidence="16">Penicillin-binding protein</fullName>
    </recommendedName>
</protein>